<evidence type="ECO:0000256" key="16">
    <source>
        <dbReference type="RuleBase" id="RU362098"/>
    </source>
</evidence>
<dbReference type="InterPro" id="IPR003373">
    <property type="entry name" value="Fe2_transport_prot-B"/>
</dbReference>
<sequence length="781" mass="84648">MSSAKIAFAGNPNCGKTSLFNALTGDHQKVGNWAGVTVDRKEGHFRHRDMEVTLIDLPGTYSLSNAHASSLDESIARDYLLSHSADLVVNILDASNLERNLYLTSQFLEMRIPLIVVLTMVDRAQGHLLEINYQQLSDELGVPVIPIKHGDAASLDLLKDTLYELSKTKSKSTIQLPYATPLPASLSRLKDVFTATAAGAQVDPHWLAIEALAGDSKALSFLTPADFEALQIEQSAILKSTGEDADLLIADSRYDFANHITLQVTTYKDRISKNWTERLDQIILNRFLGLPIFLGIMYLMFLFTINLSGAFIDFFDQAMGALLVDGPSYWLDQWGAPAWLIAVGPKGVGVGIQTVSTFIPVIGFLFLFLTLLEESGYMARAAFVMDRAMRTIGLPGKSFVPMLLGFGCTVPAIMATRTLEKRQERLVTSLMAPFMSCGARLPVYALFAAAFFPSNGQNLVFGLYLIGLCFAIFTGLVLKACFFSGKADPFLMELPPYHKPSLILAIQRSGEKLKHFILEAGQVIVVVILALSLLSSIGTDGSFGNEESENSVLATIGKSLTPIVEPLGLSEENWPATVGLFTGIFAKEAVVGTLNSLYGQLGAEEQAQRDISADQDEVFDLLSSLTDAAATIPANLLDLTTSLTDPLGIDIGDISNHTIAAEEQEVDVPTFGAMVTRFDGQLGAFAYLLMILLYTPCVAAIGAISREIGGHWASFAVVWTTGLAYGSAVLVYQLGTFSQHQASSSIWIACILGFLAVAIGSLYQFGRRSRSSQIPVQEMPL</sequence>
<evidence type="ECO:0000256" key="5">
    <source>
        <dbReference type="ARBA" id="ARBA00022519"/>
    </source>
</evidence>
<dbReference type="GO" id="GO:0005525">
    <property type="term" value="F:GTP binding"/>
    <property type="evidence" value="ECO:0007669"/>
    <property type="project" value="UniProtKB-KW"/>
</dbReference>
<feature type="transmembrane region" description="Helical" evidence="16">
    <location>
        <begin position="350"/>
        <end position="372"/>
    </location>
</feature>
<feature type="binding site" evidence="15">
    <location>
        <position position="24"/>
    </location>
    <ligand>
        <name>Mg(2+)</name>
        <dbReference type="ChEBI" id="CHEBI:18420"/>
        <label>2</label>
    </ligand>
</feature>
<feature type="domain" description="FeoB-type G" evidence="17">
    <location>
        <begin position="3"/>
        <end position="168"/>
    </location>
</feature>
<dbReference type="PROSITE" id="PS51711">
    <property type="entry name" value="G_FEOB"/>
    <property type="match status" value="1"/>
</dbReference>
<evidence type="ECO:0000256" key="12">
    <source>
        <dbReference type="ARBA" id="ARBA00023136"/>
    </source>
</evidence>
<feature type="binding site" evidence="14">
    <location>
        <begin position="10"/>
        <end position="17"/>
    </location>
    <ligand>
        <name>GTP</name>
        <dbReference type="ChEBI" id="CHEBI:37565"/>
        <label>1</label>
    </ligand>
</feature>
<evidence type="ECO:0000256" key="3">
    <source>
        <dbReference type="ARBA" id="ARBA00022475"/>
    </source>
</evidence>
<dbReference type="CDD" id="cd01879">
    <property type="entry name" value="FeoB"/>
    <property type="match status" value="1"/>
</dbReference>
<keyword evidence="7 14" id="KW-0547">Nucleotide-binding</keyword>
<dbReference type="InterPro" id="IPR050860">
    <property type="entry name" value="FeoB_GTPase"/>
</dbReference>
<name>A0A285PFH4_9HYPH</name>
<protein>
    <recommendedName>
        <fullName evidence="13 16">Ferrous iron transport protein B</fullName>
    </recommendedName>
</protein>
<feature type="transmembrane region" description="Helical" evidence="16">
    <location>
        <begin position="426"/>
        <end position="447"/>
    </location>
</feature>
<proteinExistence type="inferred from homology"/>
<evidence type="ECO:0000256" key="10">
    <source>
        <dbReference type="ARBA" id="ARBA00023065"/>
    </source>
</evidence>
<dbReference type="Pfam" id="PF07670">
    <property type="entry name" value="Gate"/>
    <property type="match status" value="2"/>
</dbReference>
<dbReference type="InterPro" id="IPR030389">
    <property type="entry name" value="G_FEOB_dom"/>
</dbReference>
<evidence type="ECO:0000256" key="13">
    <source>
        <dbReference type="NCBIfam" id="TIGR00437"/>
    </source>
</evidence>
<evidence type="ECO:0000313" key="18">
    <source>
        <dbReference type="EMBL" id="SNZ20053.1"/>
    </source>
</evidence>
<feature type="transmembrane region" description="Helical" evidence="16">
    <location>
        <begin position="684"/>
        <end position="705"/>
    </location>
</feature>
<keyword evidence="6 16" id="KW-0812">Transmembrane</keyword>
<dbReference type="NCBIfam" id="NF007105">
    <property type="entry name" value="PRK09554.1"/>
    <property type="match status" value="1"/>
</dbReference>
<dbReference type="Proteomes" id="UP000219439">
    <property type="component" value="Unassembled WGS sequence"/>
</dbReference>
<keyword evidence="2 16" id="KW-0813">Transport</keyword>
<keyword evidence="4 16" id="KW-0410">Iron transport</keyword>
<keyword evidence="15" id="KW-0460">Magnesium</keyword>
<dbReference type="PANTHER" id="PTHR43185">
    <property type="entry name" value="FERROUS IRON TRANSPORT PROTEIN B"/>
    <property type="match status" value="1"/>
</dbReference>
<evidence type="ECO:0000256" key="15">
    <source>
        <dbReference type="PIRSR" id="PIRSR603373-2"/>
    </source>
</evidence>
<evidence type="ECO:0000256" key="7">
    <source>
        <dbReference type="ARBA" id="ARBA00022741"/>
    </source>
</evidence>
<dbReference type="OrthoDB" id="9809127at2"/>
<keyword evidence="5" id="KW-0997">Cell inner membrane</keyword>
<dbReference type="Gene3D" id="3.40.50.300">
    <property type="entry name" value="P-loop containing nucleotide triphosphate hydrolases"/>
    <property type="match status" value="1"/>
</dbReference>
<dbReference type="PANTHER" id="PTHR43185:SF1">
    <property type="entry name" value="FE(2+) TRANSPORTER FEOB"/>
    <property type="match status" value="1"/>
</dbReference>
<dbReference type="Pfam" id="PF07664">
    <property type="entry name" value="FeoB_C"/>
    <property type="match status" value="1"/>
</dbReference>
<accession>A0A285PFH4</accession>
<dbReference type="InterPro" id="IPR011640">
    <property type="entry name" value="Fe2_transport_prot_B_C"/>
</dbReference>
<feature type="binding site" evidence="14">
    <location>
        <begin position="56"/>
        <end position="59"/>
    </location>
    <ligand>
        <name>GTP</name>
        <dbReference type="ChEBI" id="CHEBI:37565"/>
        <label>3</label>
    </ligand>
</feature>
<keyword evidence="10" id="KW-0406">Ion transport</keyword>
<keyword evidence="19" id="KW-1185">Reference proteome</keyword>
<reference evidence="18 19" key="1">
    <citation type="submission" date="2017-09" db="EMBL/GenBank/DDBJ databases">
        <authorList>
            <person name="Ehlers B."/>
            <person name="Leendertz F.H."/>
        </authorList>
    </citation>
    <scope>NUCLEOTIDE SEQUENCE [LARGE SCALE GENOMIC DNA]</scope>
    <source>
        <strain evidence="18 19">DSM 18289</strain>
    </source>
</reference>
<dbReference type="NCBIfam" id="TIGR00231">
    <property type="entry name" value="small_GTP"/>
    <property type="match status" value="1"/>
</dbReference>
<evidence type="ECO:0000256" key="11">
    <source>
        <dbReference type="ARBA" id="ARBA00023134"/>
    </source>
</evidence>
<dbReference type="GO" id="GO:0015093">
    <property type="term" value="F:ferrous iron transmembrane transporter activity"/>
    <property type="evidence" value="ECO:0007669"/>
    <property type="project" value="UniProtKB-UniRule"/>
</dbReference>
<keyword evidence="9 16" id="KW-0408">Iron</keyword>
<keyword evidence="12 16" id="KW-0472">Membrane</keyword>
<dbReference type="GO" id="GO:0046872">
    <property type="term" value="F:metal ion binding"/>
    <property type="evidence" value="ECO:0007669"/>
    <property type="project" value="UniProtKB-KW"/>
</dbReference>
<dbReference type="NCBIfam" id="TIGR00437">
    <property type="entry name" value="feoB"/>
    <property type="match status" value="1"/>
</dbReference>
<comment type="similarity">
    <text evidence="16">Belongs to the TRAFAC class TrmE-Era-EngA-EngB-Septin-like GTPase superfamily. FeoB GTPase (TC 9.A.8) family.</text>
</comment>
<feature type="transmembrane region" description="Helical" evidence="16">
    <location>
        <begin position="392"/>
        <end position="414"/>
    </location>
</feature>
<keyword evidence="15" id="KW-0479">Metal-binding</keyword>
<feature type="transmembrane region" description="Helical" evidence="16">
    <location>
        <begin position="459"/>
        <end position="482"/>
    </location>
</feature>
<evidence type="ECO:0000256" key="6">
    <source>
        <dbReference type="ARBA" id="ARBA00022692"/>
    </source>
</evidence>
<dbReference type="InterPro" id="IPR005225">
    <property type="entry name" value="Small_GTP-bd"/>
</dbReference>
<feature type="binding site" evidence="15">
    <location>
        <position position="25"/>
    </location>
    <ligand>
        <name>Mg(2+)</name>
        <dbReference type="ChEBI" id="CHEBI:18420"/>
        <label>2</label>
    </ligand>
</feature>
<feature type="transmembrane region" description="Helical" evidence="16">
    <location>
        <begin position="712"/>
        <end position="734"/>
    </location>
</feature>
<dbReference type="InterPro" id="IPR041069">
    <property type="entry name" value="FeoB_Cyto"/>
</dbReference>
<evidence type="ECO:0000259" key="17">
    <source>
        <dbReference type="PROSITE" id="PS51711"/>
    </source>
</evidence>
<dbReference type="FunFam" id="3.40.50.300:FF:000426">
    <property type="entry name" value="Ferrous iron transport protein B"/>
    <property type="match status" value="1"/>
</dbReference>
<dbReference type="EMBL" id="OBEL01000003">
    <property type="protein sequence ID" value="SNZ20053.1"/>
    <property type="molecule type" value="Genomic_DNA"/>
</dbReference>
<keyword evidence="3" id="KW-1003">Cell membrane</keyword>
<organism evidence="18 19">
    <name type="scientific">Cohaesibacter gelatinilyticus</name>
    <dbReference type="NCBI Taxonomy" id="372072"/>
    <lineage>
        <taxon>Bacteria</taxon>
        <taxon>Pseudomonadati</taxon>
        <taxon>Pseudomonadota</taxon>
        <taxon>Alphaproteobacteria</taxon>
        <taxon>Hyphomicrobiales</taxon>
        <taxon>Cohaesibacteraceae</taxon>
    </lineage>
</organism>
<feature type="transmembrane region" description="Helical" evidence="16">
    <location>
        <begin position="746"/>
        <end position="765"/>
    </location>
</feature>
<evidence type="ECO:0000256" key="2">
    <source>
        <dbReference type="ARBA" id="ARBA00022448"/>
    </source>
</evidence>
<dbReference type="AlphaFoldDB" id="A0A285PFH4"/>
<dbReference type="SUPFAM" id="SSF52540">
    <property type="entry name" value="P-loop containing nucleoside triphosphate hydrolases"/>
    <property type="match status" value="1"/>
</dbReference>
<keyword evidence="8 16" id="KW-1133">Transmembrane helix</keyword>
<comment type="subcellular location">
    <subcellularLocation>
        <location evidence="1 16">Cell inner membrane</location>
        <topology evidence="1 16">Multi-pass membrane protein</topology>
    </subcellularLocation>
</comment>
<feature type="binding site" evidence="15">
    <location>
        <position position="22"/>
    </location>
    <ligand>
        <name>Mg(2+)</name>
        <dbReference type="ChEBI" id="CHEBI:18420"/>
        <label>1</label>
    </ligand>
</feature>
<evidence type="ECO:0000256" key="8">
    <source>
        <dbReference type="ARBA" id="ARBA00022989"/>
    </source>
</evidence>
<dbReference type="InterPro" id="IPR011642">
    <property type="entry name" value="Gate_dom"/>
</dbReference>
<evidence type="ECO:0000256" key="14">
    <source>
        <dbReference type="PIRSR" id="PIRSR603373-1"/>
    </source>
</evidence>
<dbReference type="InterPro" id="IPR027417">
    <property type="entry name" value="P-loop_NTPase"/>
</dbReference>
<dbReference type="Pfam" id="PF17910">
    <property type="entry name" value="FeoB_Cyto"/>
    <property type="match status" value="1"/>
</dbReference>
<dbReference type="Gene3D" id="1.10.287.1770">
    <property type="match status" value="1"/>
</dbReference>
<comment type="function">
    <text evidence="16">Probable transporter of a GTP-driven Fe(2+) uptake system.</text>
</comment>
<feature type="binding site" evidence="14">
    <location>
        <begin position="35"/>
        <end position="39"/>
    </location>
    <ligand>
        <name>GTP</name>
        <dbReference type="ChEBI" id="CHEBI:37565"/>
        <label>2</label>
    </ligand>
</feature>
<dbReference type="Pfam" id="PF02421">
    <property type="entry name" value="FeoB_N"/>
    <property type="match status" value="1"/>
</dbReference>
<evidence type="ECO:0000256" key="4">
    <source>
        <dbReference type="ARBA" id="ARBA00022496"/>
    </source>
</evidence>
<evidence type="ECO:0000256" key="9">
    <source>
        <dbReference type="ARBA" id="ARBA00023004"/>
    </source>
</evidence>
<dbReference type="RefSeq" id="WP_097154397.1">
    <property type="nucleotide sequence ID" value="NZ_OBEL01000003.1"/>
</dbReference>
<feature type="binding site" evidence="15">
    <location>
        <position position="21"/>
    </location>
    <ligand>
        <name>Mg(2+)</name>
        <dbReference type="ChEBI" id="CHEBI:18420"/>
        <label>2</label>
    </ligand>
</feature>
<dbReference type="GO" id="GO:0005886">
    <property type="term" value="C:plasma membrane"/>
    <property type="evidence" value="ECO:0007669"/>
    <property type="project" value="UniProtKB-SubCell"/>
</dbReference>
<gene>
    <name evidence="18" type="ORF">SAMN06265368_3151</name>
</gene>
<evidence type="ECO:0000313" key="19">
    <source>
        <dbReference type="Proteomes" id="UP000219439"/>
    </source>
</evidence>
<evidence type="ECO:0000256" key="1">
    <source>
        <dbReference type="ARBA" id="ARBA00004429"/>
    </source>
</evidence>
<feature type="transmembrane region" description="Helical" evidence="16">
    <location>
        <begin position="287"/>
        <end position="312"/>
    </location>
</feature>
<keyword evidence="11 14" id="KW-0342">GTP-binding</keyword>